<organism evidence="3 4">
    <name type="scientific">Anaerotruncus colihominis</name>
    <dbReference type="NCBI Taxonomy" id="169435"/>
    <lineage>
        <taxon>Bacteria</taxon>
        <taxon>Bacillati</taxon>
        <taxon>Bacillota</taxon>
        <taxon>Clostridia</taxon>
        <taxon>Eubacteriales</taxon>
        <taxon>Oscillospiraceae</taxon>
        <taxon>Anaerotruncus</taxon>
    </lineage>
</organism>
<dbReference type="OrthoDB" id="9784061at2"/>
<dbReference type="PROSITE" id="PS51257">
    <property type="entry name" value="PROKAR_LIPOPROTEIN"/>
    <property type="match status" value="1"/>
</dbReference>
<dbReference type="AlphaFoldDB" id="A0A845RGN4"/>
<feature type="chain" id="PRO_5032984781" evidence="2">
    <location>
        <begin position="29"/>
        <end position="374"/>
    </location>
</feature>
<dbReference type="Proteomes" id="UP000446348">
    <property type="component" value="Unassembled WGS sequence"/>
</dbReference>
<sequence length="374" mass="41735">MKKLLVHTFTAIFILTALLSGCGQQSCAGNFDASGYGVSSESEPPLPSSEAASDNGKSESDQMPESEAGMSADIRYPQFVTDKFTDSPFYQEAARDGHAVILVDGTVITSANAAMNFFKQYQAGESCELNIYHFPAQWNPWENRICYDSATGELYELHRSVVETADGLHWGEESRYAVDHISLTEFGCICITGEASSEPFYTQVVSDYDLFEDYDRMVELARQYVSPIYLCVVQSDTFSNPSEITQWPAILERIVSMECADGESFWTVYPDGELSVDEMIRQISKYFEVDRDAVLHKVKNFMVDGDTIRYEGGLGGAYPQALVFDVQKSGDTTAVLCRLRDAITGDVDMDRGYLITVRNKPDGTFRYLSMKEVV</sequence>
<accession>A0A845RGN4</accession>
<feature type="region of interest" description="Disordered" evidence="1">
    <location>
        <begin position="38"/>
        <end position="68"/>
    </location>
</feature>
<evidence type="ECO:0000256" key="1">
    <source>
        <dbReference type="SAM" id="MobiDB-lite"/>
    </source>
</evidence>
<proteinExistence type="predicted"/>
<name>A0A845RGN4_9FIRM</name>
<dbReference type="EMBL" id="QXWZ01000004">
    <property type="protein sequence ID" value="NBI77995.1"/>
    <property type="molecule type" value="Genomic_DNA"/>
</dbReference>
<comment type="caution">
    <text evidence="3">The sequence shown here is derived from an EMBL/GenBank/DDBJ whole genome shotgun (WGS) entry which is preliminary data.</text>
</comment>
<protein>
    <submittedName>
        <fullName evidence="3">Uncharacterized protein</fullName>
    </submittedName>
</protein>
<evidence type="ECO:0000256" key="2">
    <source>
        <dbReference type="SAM" id="SignalP"/>
    </source>
</evidence>
<feature type="signal peptide" evidence="2">
    <location>
        <begin position="1"/>
        <end position="28"/>
    </location>
</feature>
<reference evidence="3 4" key="1">
    <citation type="submission" date="2018-08" db="EMBL/GenBank/DDBJ databases">
        <title>Murine metabolic-syndrome-specific gut microbial biobank.</title>
        <authorList>
            <person name="Liu C."/>
        </authorList>
    </citation>
    <scope>NUCLEOTIDE SEQUENCE [LARGE SCALE GENOMIC DNA]</scope>
    <source>
        <strain evidence="3 4">X69</strain>
    </source>
</reference>
<feature type="compositionally biased region" description="Low complexity" evidence="1">
    <location>
        <begin position="39"/>
        <end position="53"/>
    </location>
</feature>
<evidence type="ECO:0000313" key="3">
    <source>
        <dbReference type="EMBL" id="NBI77995.1"/>
    </source>
</evidence>
<gene>
    <name evidence="3" type="ORF">D3Z39_03730</name>
</gene>
<evidence type="ECO:0000313" key="4">
    <source>
        <dbReference type="Proteomes" id="UP000446348"/>
    </source>
</evidence>
<keyword evidence="2" id="KW-0732">Signal</keyword>
<dbReference type="RefSeq" id="WP_160208889.1">
    <property type="nucleotide sequence ID" value="NZ_QXWZ01000004.1"/>
</dbReference>